<dbReference type="Proteomes" id="UP000461768">
    <property type="component" value="Unassembled WGS sequence"/>
</dbReference>
<keyword evidence="2" id="KW-1185">Reference proteome</keyword>
<reference evidence="1 2" key="1">
    <citation type="submission" date="2019-09" db="EMBL/GenBank/DDBJ databases">
        <authorList>
            <person name="Valk L.C."/>
        </authorList>
    </citation>
    <scope>NUCLEOTIDE SEQUENCE [LARGE SCALE GENOMIC DNA]</scope>
    <source>
        <strain evidence="1">GalUA</strain>
    </source>
</reference>
<sequence length="83" mass="9675">MGNENNELRMTHSCILSRGDEKFVRVTFEGDKTYAEGIVPSGEIETYRGFTEEEVEQLKLYLKLNKDEIMNKAKNITGIMHWF</sequence>
<dbReference type="AlphaFoldDB" id="A0A7V7QPH1"/>
<organism evidence="1 2">
    <name type="scientific">Candidatus Galacturonatibacter soehngenii</name>
    <dbReference type="NCBI Taxonomy" id="2307010"/>
    <lineage>
        <taxon>Bacteria</taxon>
        <taxon>Bacillati</taxon>
        <taxon>Bacillota</taxon>
        <taxon>Clostridia</taxon>
        <taxon>Lachnospirales</taxon>
        <taxon>Lachnospiraceae</taxon>
        <taxon>Candidatus Galacturonatibacter</taxon>
    </lineage>
</organism>
<comment type="caution">
    <text evidence="1">The sequence shown here is derived from an EMBL/GenBank/DDBJ whole genome shotgun (WGS) entry which is preliminary data.</text>
</comment>
<protein>
    <submittedName>
        <fullName evidence="1">Uncharacterized protein</fullName>
    </submittedName>
</protein>
<dbReference type="OrthoDB" id="9809686at2"/>
<evidence type="ECO:0000313" key="2">
    <source>
        <dbReference type="Proteomes" id="UP000461768"/>
    </source>
</evidence>
<name>A0A7V7QPH1_9FIRM</name>
<reference evidence="1 2" key="2">
    <citation type="submission" date="2020-02" db="EMBL/GenBank/DDBJ databases">
        <title>Candidatus Galacturonibacter soehngenii shows hetero-acetogenic catabolism of galacturonic acid but lacks a canonical carbon monoxide dehydrogenase/acetyl-CoA synthase complex.</title>
        <authorList>
            <person name="Diender M."/>
            <person name="Stouten G.R."/>
            <person name="Petersen J.F."/>
            <person name="Nielsen P.H."/>
            <person name="Dueholm M.S."/>
            <person name="Pronk J.T."/>
            <person name="Van Loosdrecht M.C.M."/>
        </authorList>
    </citation>
    <scope>NUCLEOTIDE SEQUENCE [LARGE SCALE GENOMIC DNA]</scope>
    <source>
        <strain evidence="1">GalUA</strain>
    </source>
</reference>
<gene>
    <name evidence="1" type="ORF">F7O84_02070</name>
</gene>
<accession>A0A7V7QPH1</accession>
<dbReference type="RefSeq" id="WP_151141335.1">
    <property type="nucleotide sequence ID" value="NZ_WAGX01000003.1"/>
</dbReference>
<proteinExistence type="predicted"/>
<dbReference type="EMBL" id="WAGX01000003">
    <property type="protein sequence ID" value="KAB1440638.1"/>
    <property type="molecule type" value="Genomic_DNA"/>
</dbReference>
<evidence type="ECO:0000313" key="1">
    <source>
        <dbReference type="EMBL" id="KAB1440638.1"/>
    </source>
</evidence>